<dbReference type="EMBL" id="JBAFVH010000001">
    <property type="protein sequence ID" value="MFG1370972.1"/>
    <property type="molecule type" value="Genomic_DNA"/>
</dbReference>
<dbReference type="PROSITE" id="PS00571">
    <property type="entry name" value="AMIDASES"/>
    <property type="match status" value="1"/>
</dbReference>
<gene>
    <name evidence="2" type="ORF">V5F32_02235</name>
</gene>
<keyword evidence="3" id="KW-1185">Reference proteome</keyword>
<dbReference type="RefSeq" id="WP_393991021.1">
    <property type="nucleotide sequence ID" value="NZ_JBAFVH010000001.1"/>
</dbReference>
<protein>
    <submittedName>
        <fullName evidence="2">Amidase</fullName>
        <ecNumber evidence="2">3.5.1.4</ecNumber>
    </submittedName>
</protein>
<proteinExistence type="predicted"/>
<dbReference type="SUPFAM" id="SSF75304">
    <property type="entry name" value="Amidase signature (AS) enzymes"/>
    <property type="match status" value="1"/>
</dbReference>
<comment type="caution">
    <text evidence="2">The sequence shown here is derived from an EMBL/GenBank/DDBJ whole genome shotgun (WGS) entry which is preliminary data.</text>
</comment>
<feature type="domain" description="Amidase" evidence="1">
    <location>
        <begin position="271"/>
        <end position="384"/>
    </location>
</feature>
<keyword evidence="2" id="KW-0378">Hydrolase</keyword>
<reference evidence="2 3" key="1">
    <citation type="submission" date="2024-02" db="EMBL/GenBank/DDBJ databases">
        <title>Expansion and revision of Xanthobacter and proposal of Roseixanthobacter gen. nov.</title>
        <authorList>
            <person name="Soltysiak M.P.M."/>
            <person name="Jalihal A."/>
            <person name="Ory A."/>
            <person name="Chrisophersen C."/>
            <person name="Lee A.D."/>
            <person name="Boulton J."/>
            <person name="Springer M."/>
        </authorList>
    </citation>
    <scope>NUCLEOTIDE SEQUENCE [LARGE SCALE GENOMIC DNA]</scope>
    <source>
        <strain evidence="2 3">23A</strain>
    </source>
</reference>
<dbReference type="NCBIfam" id="NF006169">
    <property type="entry name" value="PRK08310.1"/>
    <property type="match status" value="1"/>
</dbReference>
<dbReference type="Pfam" id="PF01425">
    <property type="entry name" value="Amidase"/>
    <property type="match status" value="2"/>
</dbReference>
<dbReference type="Proteomes" id="UP001604002">
    <property type="component" value="Unassembled WGS sequence"/>
</dbReference>
<evidence type="ECO:0000313" key="2">
    <source>
        <dbReference type="EMBL" id="MFG1370972.1"/>
    </source>
</evidence>
<accession>A0ABW6ZR74</accession>
<dbReference type="EC" id="3.5.1.4" evidence="2"/>
<evidence type="ECO:0000259" key="1">
    <source>
        <dbReference type="Pfam" id="PF01425"/>
    </source>
</evidence>
<dbReference type="InterPro" id="IPR036928">
    <property type="entry name" value="AS_sf"/>
</dbReference>
<dbReference type="GO" id="GO:0004040">
    <property type="term" value="F:amidase activity"/>
    <property type="evidence" value="ECO:0007669"/>
    <property type="project" value="UniProtKB-EC"/>
</dbReference>
<dbReference type="InterPro" id="IPR023631">
    <property type="entry name" value="Amidase_dom"/>
</dbReference>
<dbReference type="PANTHER" id="PTHR46310">
    <property type="entry name" value="AMIDASE 1"/>
    <property type="match status" value="1"/>
</dbReference>
<name>A0ABW6ZR74_9HYPH</name>
<feature type="domain" description="Amidase" evidence="1">
    <location>
        <begin position="20"/>
        <end position="186"/>
    </location>
</feature>
<dbReference type="Gene3D" id="3.90.1300.10">
    <property type="entry name" value="Amidase signature (AS) domain"/>
    <property type="match status" value="1"/>
</dbReference>
<evidence type="ECO:0000313" key="3">
    <source>
        <dbReference type="Proteomes" id="UP001604002"/>
    </source>
</evidence>
<dbReference type="InterPro" id="IPR020556">
    <property type="entry name" value="Amidase_CS"/>
</dbReference>
<sequence length="394" mass="39981">MSAVDALGAFIPGPRLARPGAASGVLAGLSFAVKDVMDVAGTSTGNGHPDWLATHPLAARSAVAVERLLDAGASLAGKTIADELCYSLTGENVHYGTPLNPAAPDRVPGGSSSGSASATAGGVVDFALGTDCGGSVRVPSSYCGLFGMRPTHGRIPLTGVAPFAPSFDCVGWFARDAGLLERVGRVLLADAGEAPPVTRLLAPREAFALLSPEAAAALAPALERARDAIGPCEEIDLAPDGLDAWSATFRTLQAAEIWASVGPWIEQVRPAFGPGVKERFDAARAVSPSAVEAAATHRAAIRARLSVLLQPGTALLMPTVPRPAPLRGMATAEVEVVTRHLAMNLLCIAGLGGLPQVSLPLARLEGVPFGISLVGPAGSDTALLGAAVEMARPG</sequence>
<organism evidence="2 3">
    <name type="scientific">Xanthobacter oligotrophicus</name>
    <dbReference type="NCBI Taxonomy" id="2607286"/>
    <lineage>
        <taxon>Bacteria</taxon>
        <taxon>Pseudomonadati</taxon>
        <taxon>Pseudomonadota</taxon>
        <taxon>Alphaproteobacteria</taxon>
        <taxon>Hyphomicrobiales</taxon>
        <taxon>Xanthobacteraceae</taxon>
        <taxon>Xanthobacter</taxon>
    </lineage>
</organism>
<dbReference type="PANTHER" id="PTHR46310:SF7">
    <property type="entry name" value="AMIDASE 1"/>
    <property type="match status" value="1"/>
</dbReference>